<dbReference type="PANTHER" id="PTHR45860:SF1">
    <property type="entry name" value="TRANSLATION INITIATION FACTOR EIF-2B SUBUNIT ALPHA"/>
    <property type="match status" value="1"/>
</dbReference>
<keyword evidence="12" id="KW-1185">Reference proteome</keyword>
<proteinExistence type="inferred from homology"/>
<dbReference type="InterPro" id="IPR000649">
    <property type="entry name" value="IF-2B-related"/>
</dbReference>
<evidence type="ECO:0000313" key="12">
    <source>
        <dbReference type="Proteomes" id="UP000509704"/>
    </source>
</evidence>
<keyword evidence="4" id="KW-0396">Initiation factor</keyword>
<evidence type="ECO:0000256" key="7">
    <source>
        <dbReference type="ARBA" id="ARBA00044236"/>
    </source>
</evidence>
<dbReference type="Proteomes" id="UP000509704">
    <property type="component" value="Chromosome 8"/>
</dbReference>
<dbReference type="Gene3D" id="3.40.50.10470">
    <property type="entry name" value="Translation initiation factor eif-2b, domain 2"/>
    <property type="match status" value="1"/>
</dbReference>
<dbReference type="SUPFAM" id="SSF100950">
    <property type="entry name" value="NagB/RpiA/CoA transferase-like"/>
    <property type="match status" value="1"/>
</dbReference>
<dbReference type="RefSeq" id="XP_037146497.1">
    <property type="nucleotide sequence ID" value="XM_037290602.1"/>
</dbReference>
<dbReference type="FunFam" id="1.20.120.1070:FF:000002">
    <property type="entry name" value="Translation initiation factor eIF-2B subunit alpha"/>
    <property type="match status" value="1"/>
</dbReference>
<dbReference type="InterPro" id="IPR037171">
    <property type="entry name" value="NagB/RpiA_transferase-like"/>
</dbReference>
<keyword evidence="5" id="KW-0648">Protein biosynthesis</keyword>
<evidence type="ECO:0000313" key="11">
    <source>
        <dbReference type="EMBL" id="QLG74772.1"/>
    </source>
</evidence>
<protein>
    <recommendedName>
        <fullName evidence="6">Translation initiation factor eIF2B subunit alpha</fullName>
    </recommendedName>
    <alternativeName>
        <fullName evidence="7">eIF2B GDP-GTP exchange factor subunit alpha</fullName>
    </alternativeName>
</protein>
<evidence type="ECO:0000256" key="10">
    <source>
        <dbReference type="SAM" id="SignalP"/>
    </source>
</evidence>
<keyword evidence="10" id="KW-0732">Signal</keyword>
<sequence length="349" mass="39106">MQFFSLSLSVLLEQCLSSRKIIKQQSYKDYYTSIAVVFSLYFETMSEFSITETYLKFLEEDPEMTMPIAAIEALVTLLRVENPKTAAEMINTIKSAASELTQSIPNSISLKAGCDIFMRFVLKNTQLYGDWESCKQHLIENGQLFVSRAKKTRDKVAQIGVDFISDDDIILIHGFSRAVYSLLKYAAEKFIRFRCVVTESRPTTQGKQLYTLLQEKGIPVTMIVDSAVGSIINQVDKVFVGAEGVAESGGVINIVGTYSIGVLAKNARKPFYVVTECHKFVRMFPLSPNDLSMPGQSLDFTRKNEESQEILGGPTLDYTAQEYITALITELGVLTPSAVSEELIKMWYD</sequence>
<dbReference type="GO" id="GO:0005085">
    <property type="term" value="F:guanyl-nucleotide exchange factor activity"/>
    <property type="evidence" value="ECO:0007669"/>
    <property type="project" value="TreeGrafter"/>
</dbReference>
<evidence type="ECO:0000256" key="8">
    <source>
        <dbReference type="ARBA" id="ARBA00046432"/>
    </source>
</evidence>
<feature type="signal peptide" evidence="10">
    <location>
        <begin position="1"/>
        <end position="17"/>
    </location>
</feature>
<dbReference type="FunFam" id="3.40.50.10470:FF:000017">
    <property type="entry name" value="eIF2B 34 kDa alpha subunit"/>
    <property type="match status" value="1"/>
</dbReference>
<evidence type="ECO:0000256" key="2">
    <source>
        <dbReference type="ARBA" id="ARBA00007251"/>
    </source>
</evidence>
<evidence type="ECO:0000256" key="9">
    <source>
        <dbReference type="RuleBase" id="RU003814"/>
    </source>
</evidence>
<dbReference type="GO" id="GO:0005829">
    <property type="term" value="C:cytosol"/>
    <property type="evidence" value="ECO:0007669"/>
    <property type="project" value="UniProtKB-SubCell"/>
</dbReference>
<dbReference type="KEGG" id="zmk:HG535_0H00980"/>
<accession>A0A7H9BAM2</accession>
<keyword evidence="3" id="KW-0963">Cytoplasm</keyword>
<reference evidence="11 12" key="1">
    <citation type="submission" date="2020-07" db="EMBL/GenBank/DDBJ databases">
        <title>The yeast mating-type switching endonuclease HO is a domesticated member of an unorthodox homing genetic element family.</title>
        <authorList>
            <person name="Coughlan A.Y."/>
            <person name="Lombardi L."/>
            <person name="Braun-Galleani S."/>
            <person name="Martos A.R."/>
            <person name="Galeote V."/>
            <person name="Bigey F."/>
            <person name="Dequin S."/>
            <person name="Byrne K.P."/>
            <person name="Wolfe K.H."/>
        </authorList>
    </citation>
    <scope>NUCLEOTIDE SEQUENCE [LARGE SCALE GENOMIC DNA]</scope>
    <source>
        <strain evidence="11 12">NRRL Y-6702</strain>
    </source>
</reference>
<dbReference type="OrthoDB" id="10249309at2759"/>
<organism evidence="11 12">
    <name type="scientific">Zygotorulaspora mrakii</name>
    <name type="common">Zygosaccharomyces mrakii</name>
    <dbReference type="NCBI Taxonomy" id="42260"/>
    <lineage>
        <taxon>Eukaryota</taxon>
        <taxon>Fungi</taxon>
        <taxon>Dikarya</taxon>
        <taxon>Ascomycota</taxon>
        <taxon>Saccharomycotina</taxon>
        <taxon>Saccharomycetes</taxon>
        <taxon>Saccharomycetales</taxon>
        <taxon>Saccharomycetaceae</taxon>
        <taxon>Zygotorulaspora</taxon>
    </lineage>
</organism>
<dbReference type="PANTHER" id="PTHR45860">
    <property type="entry name" value="TRANSLATION INITIATION FACTOR EIF-2B SUBUNIT ALPHA"/>
    <property type="match status" value="1"/>
</dbReference>
<evidence type="ECO:0000256" key="6">
    <source>
        <dbReference type="ARBA" id="ARBA00044208"/>
    </source>
</evidence>
<evidence type="ECO:0000256" key="3">
    <source>
        <dbReference type="ARBA" id="ARBA00022490"/>
    </source>
</evidence>
<dbReference type="InterPro" id="IPR042528">
    <property type="entry name" value="elF-2B_alpha_N"/>
</dbReference>
<gene>
    <name evidence="11" type="ORF">HG535_0H00980</name>
</gene>
<comment type="subunit">
    <text evidence="8">Component of the translation initiation factor 2B (eIF2B) complex which is a heterodecamer of two sets of five different subunits: alpha, beta, gamma, delta and epsilon. Subunits alpha, beta and delta comprise a regulatory subcomplex and subunits epsilon and gamma comprise a catalytic subcomplex. Within the complex, the hexameric regulatory complex resides at the center, with the two heterodimeric catalytic subcomplexes bound on opposite sides.</text>
</comment>
<dbReference type="GO" id="GO:0003743">
    <property type="term" value="F:translation initiation factor activity"/>
    <property type="evidence" value="ECO:0007669"/>
    <property type="project" value="UniProtKB-KW"/>
</dbReference>
<dbReference type="EMBL" id="CP058611">
    <property type="protein sequence ID" value="QLG74772.1"/>
    <property type="molecule type" value="Genomic_DNA"/>
</dbReference>
<dbReference type="GO" id="GO:0005851">
    <property type="term" value="C:eukaryotic translation initiation factor 2B complex"/>
    <property type="evidence" value="ECO:0007669"/>
    <property type="project" value="UniProtKB-ARBA"/>
</dbReference>
<dbReference type="Pfam" id="PF01008">
    <property type="entry name" value="IF-2B"/>
    <property type="match status" value="1"/>
</dbReference>
<comment type="similarity">
    <text evidence="2 9">Belongs to the eIF-2B alpha/beta/delta subunits family.</text>
</comment>
<evidence type="ECO:0000256" key="4">
    <source>
        <dbReference type="ARBA" id="ARBA00022540"/>
    </source>
</evidence>
<dbReference type="InterPro" id="IPR042529">
    <property type="entry name" value="IF_2B-like_C"/>
</dbReference>
<evidence type="ECO:0000256" key="1">
    <source>
        <dbReference type="ARBA" id="ARBA00004514"/>
    </source>
</evidence>
<comment type="subcellular location">
    <subcellularLocation>
        <location evidence="1">Cytoplasm</location>
        <location evidence="1">Cytosol</location>
    </subcellularLocation>
</comment>
<dbReference type="InterPro" id="IPR051501">
    <property type="entry name" value="eIF2B_alpha/beta/delta"/>
</dbReference>
<dbReference type="AlphaFoldDB" id="A0A7H9BAM2"/>
<name>A0A7H9BAM2_ZYGMR</name>
<feature type="chain" id="PRO_5028811825" description="Translation initiation factor eIF2B subunit alpha" evidence="10">
    <location>
        <begin position="18"/>
        <end position="349"/>
    </location>
</feature>
<dbReference type="GeneID" id="59238574"/>
<dbReference type="Gene3D" id="1.20.120.1070">
    <property type="entry name" value="Translation initiation factor eIF-2B, N-terminal domain"/>
    <property type="match status" value="1"/>
</dbReference>
<evidence type="ECO:0000256" key="5">
    <source>
        <dbReference type="ARBA" id="ARBA00022917"/>
    </source>
</evidence>